<comment type="cofactor">
    <cofactor evidence="1 11">
        <name>pyridoxal 5'-phosphate</name>
        <dbReference type="ChEBI" id="CHEBI:597326"/>
    </cofactor>
</comment>
<organism evidence="12 13">
    <name type="scientific">Aneurinibacillus aneurinilyticus ATCC 12856</name>
    <dbReference type="NCBI Taxonomy" id="649747"/>
    <lineage>
        <taxon>Bacteria</taxon>
        <taxon>Bacillati</taxon>
        <taxon>Bacillota</taxon>
        <taxon>Bacilli</taxon>
        <taxon>Bacillales</taxon>
        <taxon>Paenibacillaceae</taxon>
        <taxon>Aneurinibacillus group</taxon>
        <taxon>Aneurinibacillus</taxon>
    </lineage>
</organism>
<dbReference type="GO" id="GO:0030170">
    <property type="term" value="F:pyridoxal phosphate binding"/>
    <property type="evidence" value="ECO:0007669"/>
    <property type="project" value="UniProtKB-UniRule"/>
</dbReference>
<comment type="function">
    <text evidence="11">Catalyzes the transfer of the alpha-amino group from S-adenosyl-L-methionine (SAM) to 7-keto-8-aminopelargonic acid (KAPA) to form 7,8-diaminopelargonic acid (DAPA). It is the only aminotransferase known to utilize SAM as an amino donor.</text>
</comment>
<evidence type="ECO:0000256" key="5">
    <source>
        <dbReference type="ARBA" id="ARBA00022576"/>
    </source>
</evidence>
<dbReference type="InterPro" id="IPR049704">
    <property type="entry name" value="Aminotrans_3_PPA_site"/>
</dbReference>
<dbReference type="EC" id="2.6.1.62" evidence="11"/>
<dbReference type="Proteomes" id="UP000016511">
    <property type="component" value="Unassembled WGS sequence"/>
</dbReference>
<keyword evidence="6 11" id="KW-0808">Transferase</keyword>
<dbReference type="NCBIfam" id="TIGR00508">
    <property type="entry name" value="bioA"/>
    <property type="match status" value="1"/>
</dbReference>
<dbReference type="PIRSF" id="PIRSF000521">
    <property type="entry name" value="Transaminase_4ab_Lys_Orn"/>
    <property type="match status" value="1"/>
</dbReference>
<dbReference type="GO" id="GO:0005737">
    <property type="term" value="C:cytoplasm"/>
    <property type="evidence" value="ECO:0007669"/>
    <property type="project" value="UniProtKB-SubCell"/>
</dbReference>
<comment type="catalytic activity">
    <reaction evidence="11">
        <text>(8S)-8-amino-7-oxononanoate + S-adenosyl-L-methionine = S-adenosyl-4-methylsulfanyl-2-oxobutanoate + (7R,8S)-7,8-diammoniononanoate</text>
        <dbReference type="Rhea" id="RHEA:16861"/>
        <dbReference type="ChEBI" id="CHEBI:16490"/>
        <dbReference type="ChEBI" id="CHEBI:59789"/>
        <dbReference type="ChEBI" id="CHEBI:149468"/>
        <dbReference type="ChEBI" id="CHEBI:149469"/>
        <dbReference type="EC" id="2.6.1.62"/>
    </reaction>
</comment>
<dbReference type="GO" id="GO:0004015">
    <property type="term" value="F:adenosylmethionine-8-amino-7-oxononanoate transaminase activity"/>
    <property type="evidence" value="ECO:0007669"/>
    <property type="project" value="UniProtKB-UniRule"/>
</dbReference>
<dbReference type="Pfam" id="PF00202">
    <property type="entry name" value="Aminotran_3"/>
    <property type="match status" value="1"/>
</dbReference>
<feature type="binding site" evidence="11">
    <location>
        <position position="156"/>
    </location>
    <ligand>
        <name>substrate</name>
    </ligand>
</feature>
<evidence type="ECO:0000256" key="1">
    <source>
        <dbReference type="ARBA" id="ARBA00001933"/>
    </source>
</evidence>
<dbReference type="HOGENOM" id="CLU_016922_4_3_9"/>
<dbReference type="PANTHER" id="PTHR42684:SF17">
    <property type="entry name" value="ADENOSYLMETHIONINE-8-AMINO-7-OXONONANOATE AMINOTRANSFERASE"/>
    <property type="match status" value="1"/>
</dbReference>
<feature type="binding site" evidence="11">
    <location>
        <begin position="119"/>
        <end position="120"/>
    </location>
    <ligand>
        <name>pyridoxal 5'-phosphate</name>
        <dbReference type="ChEBI" id="CHEBI:597326"/>
    </ligand>
</feature>
<dbReference type="SUPFAM" id="SSF53383">
    <property type="entry name" value="PLP-dependent transferases"/>
    <property type="match status" value="1"/>
</dbReference>
<dbReference type="CDD" id="cd00610">
    <property type="entry name" value="OAT_like"/>
    <property type="match status" value="1"/>
</dbReference>
<evidence type="ECO:0000256" key="9">
    <source>
        <dbReference type="ARBA" id="ARBA00022898"/>
    </source>
</evidence>
<dbReference type="PANTHER" id="PTHR42684">
    <property type="entry name" value="ADENOSYLMETHIONINE-8-AMINO-7-OXONONANOATE AMINOTRANSFERASE"/>
    <property type="match status" value="1"/>
</dbReference>
<dbReference type="InterPro" id="IPR005814">
    <property type="entry name" value="Aminotrans_3"/>
</dbReference>
<dbReference type="GO" id="GO:0009102">
    <property type="term" value="P:biotin biosynthetic process"/>
    <property type="evidence" value="ECO:0007669"/>
    <property type="project" value="UniProtKB-UniRule"/>
</dbReference>
<evidence type="ECO:0000256" key="8">
    <source>
        <dbReference type="ARBA" id="ARBA00022756"/>
    </source>
</evidence>
<comment type="subunit">
    <text evidence="3 11">Homodimer.</text>
</comment>
<comment type="pathway">
    <text evidence="11">Cofactor biosynthesis; biotin biosynthesis; 7,8-diaminononanoate from 8-amino-7-oxononanoate (SAM route): step 1/1.</text>
</comment>
<dbReference type="FunFam" id="3.40.640.10:FF:000078">
    <property type="entry name" value="Adenosylmethionine-8-amino-7-oxononanoate aminotransferase"/>
    <property type="match status" value="1"/>
</dbReference>
<dbReference type="Gene3D" id="3.40.640.10">
    <property type="entry name" value="Type I PLP-dependent aspartate aminotransferase-like (Major domain)"/>
    <property type="match status" value="1"/>
</dbReference>
<comment type="caution">
    <text evidence="12">The sequence shown here is derived from an EMBL/GenBank/DDBJ whole genome shotgun (WGS) entry which is preliminary data.</text>
</comment>
<dbReference type="PROSITE" id="PS00600">
    <property type="entry name" value="AA_TRANSFER_CLASS_3"/>
    <property type="match status" value="1"/>
</dbReference>
<keyword evidence="7 11" id="KW-0949">S-adenosyl-L-methionine</keyword>
<evidence type="ECO:0000313" key="13">
    <source>
        <dbReference type="Proteomes" id="UP000016511"/>
    </source>
</evidence>
<keyword evidence="8 11" id="KW-0093">Biotin biosynthesis</keyword>
<feature type="binding site" evidence="11">
    <location>
        <position position="421"/>
    </location>
    <ligand>
        <name>substrate</name>
    </ligand>
</feature>
<dbReference type="InterPro" id="IPR005815">
    <property type="entry name" value="BioA"/>
</dbReference>
<comment type="similarity">
    <text evidence="10 11">Belongs to the class-III pyridoxal-phosphate-dependent aminotransferase family. BioA subfamily.</text>
</comment>
<accession>U1YBY7</accession>
<evidence type="ECO:0000313" key="12">
    <source>
        <dbReference type="EMBL" id="ERI08291.1"/>
    </source>
</evidence>
<feature type="binding site" evidence="11">
    <location>
        <position position="326"/>
    </location>
    <ligand>
        <name>substrate</name>
    </ligand>
</feature>
<dbReference type="HAMAP" id="MF_00834">
    <property type="entry name" value="BioA"/>
    <property type="match status" value="1"/>
</dbReference>
<feature type="binding site" evidence="11">
    <location>
        <begin position="327"/>
        <end position="328"/>
    </location>
    <ligand>
        <name>pyridoxal 5'-phosphate</name>
        <dbReference type="ChEBI" id="CHEBI:597326"/>
    </ligand>
</feature>
<name>U1YBY7_ANEAE</name>
<evidence type="ECO:0000256" key="10">
    <source>
        <dbReference type="ARBA" id="ARBA00060970"/>
    </source>
</evidence>
<dbReference type="PATRIC" id="fig|649747.3.peg.3237"/>
<keyword evidence="13" id="KW-1185">Reference proteome</keyword>
<reference evidence="12 13" key="1">
    <citation type="submission" date="2013-08" db="EMBL/GenBank/DDBJ databases">
        <authorList>
            <person name="Weinstock G."/>
            <person name="Sodergren E."/>
            <person name="Wylie T."/>
            <person name="Fulton L."/>
            <person name="Fulton R."/>
            <person name="Fronick C."/>
            <person name="O'Laughlin M."/>
            <person name="Godfrey J."/>
            <person name="Miner T."/>
            <person name="Herter B."/>
            <person name="Appelbaum E."/>
            <person name="Cordes M."/>
            <person name="Lek S."/>
            <person name="Wollam A."/>
            <person name="Pepin K.H."/>
            <person name="Palsikar V.B."/>
            <person name="Mitreva M."/>
            <person name="Wilson R.K."/>
        </authorList>
    </citation>
    <scope>NUCLEOTIDE SEQUENCE [LARGE SCALE GENOMIC DNA]</scope>
    <source>
        <strain evidence="12 13">ATCC 12856</strain>
    </source>
</reference>
<dbReference type="InterPro" id="IPR015422">
    <property type="entry name" value="PyrdxlP-dep_Trfase_small"/>
</dbReference>
<proteinExistence type="inferred from homology"/>
<feature type="site" description="Participates in the substrate recognition with KAPA and in a stacking interaction with the adenine ring of SAM" evidence="11">
    <location>
        <position position="22"/>
    </location>
</feature>
<evidence type="ECO:0000256" key="7">
    <source>
        <dbReference type="ARBA" id="ARBA00022691"/>
    </source>
</evidence>
<evidence type="ECO:0000256" key="3">
    <source>
        <dbReference type="ARBA" id="ARBA00011738"/>
    </source>
</evidence>
<dbReference type="EMBL" id="AWSJ01000217">
    <property type="protein sequence ID" value="ERI08291.1"/>
    <property type="molecule type" value="Genomic_DNA"/>
</dbReference>
<evidence type="ECO:0000256" key="2">
    <source>
        <dbReference type="ARBA" id="ARBA00004496"/>
    </source>
</evidence>
<keyword evidence="4 11" id="KW-0963">Cytoplasm</keyword>
<sequence length="463" mass="51533">MKMTVSIRDLEAWDKEYVWHPFTQMKAYRREKPLIIEHGEGSYLYDIEGKKYLDGYSSLWVNIHGHNHPELNAALAEQAGKIAHSTLLGAANVPSVLLAKKLVDSTPTNLTKVFYSDSGSTSVEIALKMAYQYWQLKDPVRFAGKKNTFISLREAYHGDTIGSVSVGGMETFHHIFHPLLFKRLETPAPYTYRLTENNDEEACKAMCLDSLEAILMESHDEVAGLIIEPLVQGAAGMITAPAGFLRGVRELCTRYNVLMIADEVAVGFGRTGTLFACEQEQVEPDFLCIAKGLTAGYLPLAATLTTEEIFEAFLGEPEELRTFFHGHTYTGNQLACAVALKNIELIEREGLLATLPNKIEFLAQKLLLFRELPHVGDVRQQGMMIGIELVQDKASKKTFPAQMQVEHQVILHARMNGAIIRPLGPVIVLMPILSMSMEELGQLIDITYEAISAVTSQAYALQK</sequence>
<protein>
    <recommendedName>
        <fullName evidence="11">Adenosylmethionine-8-amino-7-oxononanoate aminotransferase</fullName>
        <ecNumber evidence="11">2.6.1.62</ecNumber>
    </recommendedName>
    <alternativeName>
        <fullName evidence="11">7,8-diamino-pelargonic acid aminotransferase</fullName>
        <shortName evidence="11">DAPA AT</shortName>
        <shortName evidence="11">DAPA aminotransferase</shortName>
    </alternativeName>
    <alternativeName>
        <fullName evidence="11">7,8-diaminononanoate synthase</fullName>
        <shortName evidence="11">DANS</shortName>
    </alternativeName>
    <alternativeName>
        <fullName evidence="11">Diaminopelargonic acid synthase</fullName>
    </alternativeName>
</protein>
<evidence type="ECO:0000256" key="6">
    <source>
        <dbReference type="ARBA" id="ARBA00022679"/>
    </source>
</evidence>
<dbReference type="Gene3D" id="3.90.1150.10">
    <property type="entry name" value="Aspartate Aminotransferase, domain 1"/>
    <property type="match status" value="1"/>
</dbReference>
<dbReference type="STRING" id="649747.HMPREF0083_03573"/>
<evidence type="ECO:0000256" key="11">
    <source>
        <dbReference type="HAMAP-Rule" id="MF_00834"/>
    </source>
</evidence>
<dbReference type="InterPro" id="IPR015424">
    <property type="entry name" value="PyrdxlP-dep_Trfase"/>
</dbReference>
<dbReference type="UniPathway" id="UPA00078">
    <property type="reaction ID" value="UER00160"/>
</dbReference>
<comment type="caution">
    <text evidence="11">Lacks conserved residue(s) required for the propagation of feature annotation.</text>
</comment>
<comment type="subcellular location">
    <subcellularLocation>
        <location evidence="2 11">Cytoplasm</location>
    </subcellularLocation>
</comment>
<evidence type="ECO:0000256" key="4">
    <source>
        <dbReference type="ARBA" id="ARBA00022490"/>
    </source>
</evidence>
<feature type="modified residue" description="N6-(pyridoxal phosphate)lysine" evidence="11">
    <location>
        <position position="291"/>
    </location>
</feature>
<feature type="binding site" evidence="11">
    <location>
        <position position="291"/>
    </location>
    <ligand>
        <name>substrate</name>
    </ligand>
</feature>
<gene>
    <name evidence="11" type="primary">bioA</name>
    <name evidence="12" type="ORF">HMPREF0083_03573</name>
</gene>
<feature type="binding site" evidence="11">
    <location>
        <position position="262"/>
    </location>
    <ligand>
        <name>pyridoxal 5'-phosphate</name>
        <dbReference type="ChEBI" id="CHEBI:597326"/>
    </ligand>
</feature>
<dbReference type="eggNOG" id="COG0161">
    <property type="taxonomic scope" value="Bacteria"/>
</dbReference>
<dbReference type="InterPro" id="IPR015421">
    <property type="entry name" value="PyrdxlP-dep_Trfase_major"/>
</dbReference>
<keyword evidence="5 11" id="KW-0032">Aminotransferase</keyword>
<keyword evidence="9 11" id="KW-0663">Pyridoxal phosphate</keyword>
<dbReference type="AlphaFoldDB" id="U1YBY7"/>